<gene>
    <name evidence="2" type="ORF">SAMN05720606_104121</name>
</gene>
<organism evidence="2 3">
    <name type="scientific">Paenibacillus polysaccharolyticus</name>
    <dbReference type="NCBI Taxonomy" id="582692"/>
    <lineage>
        <taxon>Bacteria</taxon>
        <taxon>Bacillati</taxon>
        <taxon>Bacillota</taxon>
        <taxon>Bacilli</taxon>
        <taxon>Bacillales</taxon>
        <taxon>Paenibacillaceae</taxon>
        <taxon>Paenibacillus</taxon>
    </lineage>
</organism>
<evidence type="ECO:0008006" key="4">
    <source>
        <dbReference type="Google" id="ProtNLM"/>
    </source>
</evidence>
<accession>A0A1G5F9P1</accession>
<evidence type="ECO:0000256" key="1">
    <source>
        <dbReference type="SAM" id="SignalP"/>
    </source>
</evidence>
<dbReference type="PROSITE" id="PS51257">
    <property type="entry name" value="PROKAR_LIPOPROTEIN"/>
    <property type="match status" value="1"/>
</dbReference>
<dbReference type="Proteomes" id="UP000198538">
    <property type="component" value="Unassembled WGS sequence"/>
</dbReference>
<sequence length="142" mass="16396">MRRTFVFILTSMLLLVACSNSGHNELQSWAFDVVTWENGVYKVTTDIIPTTDVEIEIGTIKKHSTKESDKLPNLFSNKYKKGTKLFKVKNVETNDYIAVEDNEIYYRAVKMDGMNTAVNLQHNKKHEQFQATDKLLNFSIRT</sequence>
<evidence type="ECO:0000313" key="2">
    <source>
        <dbReference type="EMBL" id="SCY35933.1"/>
    </source>
</evidence>
<dbReference type="EMBL" id="FMVM01000004">
    <property type="protein sequence ID" value="SCY35933.1"/>
    <property type="molecule type" value="Genomic_DNA"/>
</dbReference>
<evidence type="ECO:0000313" key="3">
    <source>
        <dbReference type="Proteomes" id="UP000198538"/>
    </source>
</evidence>
<keyword evidence="1" id="KW-0732">Signal</keyword>
<name>A0A1G5F9P1_9BACL</name>
<dbReference type="RefSeq" id="WP_090917572.1">
    <property type="nucleotide sequence ID" value="NZ_FMVM01000004.1"/>
</dbReference>
<dbReference type="AlphaFoldDB" id="A0A1G5F9P1"/>
<proteinExistence type="predicted"/>
<feature type="chain" id="PRO_5011437355" description="Lipoprotein" evidence="1">
    <location>
        <begin position="23"/>
        <end position="142"/>
    </location>
</feature>
<feature type="signal peptide" evidence="1">
    <location>
        <begin position="1"/>
        <end position="22"/>
    </location>
</feature>
<reference evidence="3" key="1">
    <citation type="submission" date="2016-10" db="EMBL/GenBank/DDBJ databases">
        <authorList>
            <person name="Varghese N."/>
            <person name="Submissions S."/>
        </authorList>
    </citation>
    <scope>NUCLEOTIDE SEQUENCE [LARGE SCALE GENOMIC DNA]</scope>
    <source>
        <strain evidence="3">BL9</strain>
    </source>
</reference>
<keyword evidence="3" id="KW-1185">Reference proteome</keyword>
<protein>
    <recommendedName>
        <fullName evidence="4">Lipoprotein</fullName>
    </recommendedName>
</protein>